<dbReference type="HOGENOM" id="CLU_1329602_0_0_11"/>
<gene>
    <name evidence="1" type="ORF">ACTODO_00218</name>
</gene>
<keyword evidence="2" id="KW-1185">Reference proteome</keyword>
<dbReference type="Proteomes" id="UP000003553">
    <property type="component" value="Unassembled WGS sequence"/>
</dbReference>
<protein>
    <submittedName>
        <fullName evidence="1">Uncharacterized protein</fullName>
    </submittedName>
</protein>
<sequence>MVVSSVSAVPASLRTRTLDESTHAETVTFPAPSSLRMCTSSRVGEPVVRVPSLVHSRACASNSSSAEAVSTEDRSVARACLGSVYASHRVFMTKVACPVASASVASEPDSFAGPPDCGVMVFATDCGMSDCGSSSALCALDAAEAAISVSEEPVRRRKPAMTSAMMRRIAAASRLFLRAGESELMKSMCIPSVGYRKRLPRGSGKVDHE</sequence>
<organism evidence="1 2">
    <name type="scientific">Schaalia dentiphila ATCC 17982</name>
    <dbReference type="NCBI Taxonomy" id="411466"/>
    <lineage>
        <taxon>Bacteria</taxon>
        <taxon>Bacillati</taxon>
        <taxon>Actinomycetota</taxon>
        <taxon>Actinomycetes</taxon>
        <taxon>Actinomycetales</taxon>
        <taxon>Actinomycetaceae</taxon>
        <taxon>Schaalia</taxon>
        <taxon>Schaalia dentiphila</taxon>
    </lineage>
</organism>
<reference evidence="1" key="1">
    <citation type="submission" date="2007-04" db="EMBL/GenBank/DDBJ databases">
        <authorList>
            <person name="Fulton L."/>
            <person name="Clifton S."/>
            <person name="Fulton B."/>
            <person name="Xu J."/>
            <person name="Minx P."/>
            <person name="Pepin K.H."/>
            <person name="Johnson M."/>
            <person name="Thiruvilangam P."/>
            <person name="Bhonagiri V."/>
            <person name="Nash W.E."/>
            <person name="Mardis E.R."/>
            <person name="Wilson R.K."/>
        </authorList>
    </citation>
    <scope>NUCLEOTIDE SEQUENCE [LARGE SCALE GENOMIC DNA]</scope>
    <source>
        <strain evidence="1">ATCC 17982</strain>
    </source>
</reference>
<dbReference type="eggNOG" id="ENOG5031H71">
    <property type="taxonomic scope" value="Bacteria"/>
</dbReference>
<reference evidence="1" key="2">
    <citation type="submission" date="2015-05" db="EMBL/GenBank/DDBJ databases">
        <title>Draft genome sequence of Actinomyces odontolyticus (ATCC 17982).</title>
        <authorList>
            <person name="Sudarsanam P."/>
            <person name="Ley R."/>
            <person name="Guruge J."/>
            <person name="Turnbaugh P.J."/>
            <person name="Mahowald M."/>
            <person name="Liep D."/>
            <person name="Gordon J."/>
        </authorList>
    </citation>
    <scope>NUCLEOTIDE SEQUENCE</scope>
    <source>
        <strain evidence="1">ATCC 17982</strain>
    </source>
</reference>
<name>A7B9B6_9ACTO</name>
<evidence type="ECO:0000313" key="2">
    <source>
        <dbReference type="Proteomes" id="UP000003553"/>
    </source>
</evidence>
<comment type="caution">
    <text evidence="1">The sequence shown here is derived from an EMBL/GenBank/DDBJ whole genome shotgun (WGS) entry which is preliminary data.</text>
</comment>
<evidence type="ECO:0000313" key="1">
    <source>
        <dbReference type="EMBL" id="EDN79790.1"/>
    </source>
</evidence>
<proteinExistence type="predicted"/>
<accession>A7B9B6</accession>
<dbReference type="AlphaFoldDB" id="A7B9B6"/>
<dbReference type="EMBL" id="AAYI02000004">
    <property type="protein sequence ID" value="EDN79790.1"/>
    <property type="molecule type" value="Genomic_DNA"/>
</dbReference>